<sequence length="57" mass="6759">MEETVKKEKKFKCSDLEEWSFKQRQQLKVNHEKLFKRIADAPFGEKAKTPSKKMGSE</sequence>
<accession>X1KSW0</accession>
<gene>
    <name evidence="1" type="ORF">S06H3_12790</name>
</gene>
<dbReference type="AlphaFoldDB" id="X1KSW0"/>
<comment type="caution">
    <text evidence="1">The sequence shown here is derived from an EMBL/GenBank/DDBJ whole genome shotgun (WGS) entry which is preliminary data.</text>
</comment>
<evidence type="ECO:0000313" key="1">
    <source>
        <dbReference type="EMBL" id="GAI10167.1"/>
    </source>
</evidence>
<organism evidence="1">
    <name type="scientific">marine sediment metagenome</name>
    <dbReference type="NCBI Taxonomy" id="412755"/>
    <lineage>
        <taxon>unclassified sequences</taxon>
        <taxon>metagenomes</taxon>
        <taxon>ecological metagenomes</taxon>
    </lineage>
</organism>
<reference evidence="1" key="1">
    <citation type="journal article" date="2014" name="Front. Microbiol.">
        <title>High frequency of phylogenetically diverse reductive dehalogenase-homologous genes in deep subseafloor sedimentary metagenomes.</title>
        <authorList>
            <person name="Kawai M."/>
            <person name="Futagami T."/>
            <person name="Toyoda A."/>
            <person name="Takaki Y."/>
            <person name="Nishi S."/>
            <person name="Hori S."/>
            <person name="Arai W."/>
            <person name="Tsubouchi T."/>
            <person name="Morono Y."/>
            <person name="Uchiyama I."/>
            <person name="Ito T."/>
            <person name="Fujiyama A."/>
            <person name="Inagaki F."/>
            <person name="Takami H."/>
        </authorList>
    </citation>
    <scope>NUCLEOTIDE SEQUENCE</scope>
    <source>
        <strain evidence="1">Expedition CK06-06</strain>
    </source>
</reference>
<protein>
    <submittedName>
        <fullName evidence="1">Uncharacterized protein</fullName>
    </submittedName>
</protein>
<name>X1KSW0_9ZZZZ</name>
<proteinExistence type="predicted"/>
<dbReference type="EMBL" id="BARV01006246">
    <property type="protein sequence ID" value="GAI10167.1"/>
    <property type="molecule type" value="Genomic_DNA"/>
</dbReference>